<sequence length="103" mass="11093">MALKLLVFSLVILIVIQNGYCLQCFSESVLTSNKANVTCSAGQLCVTVNFKNGTLFLKDCGVALMCDVYDDCTTCEVDFCNKSTFVTSSVIALILSVAAVKIF</sequence>
<evidence type="ECO:0000313" key="3">
    <source>
        <dbReference type="Proteomes" id="UP001353858"/>
    </source>
</evidence>
<evidence type="ECO:0000313" key="2">
    <source>
        <dbReference type="EMBL" id="KAK4874032.1"/>
    </source>
</evidence>
<protein>
    <submittedName>
        <fullName evidence="2">Uncharacterized protein</fullName>
    </submittedName>
</protein>
<comment type="caution">
    <text evidence="2">The sequence shown here is derived from an EMBL/GenBank/DDBJ whole genome shotgun (WGS) entry which is preliminary data.</text>
</comment>
<gene>
    <name evidence="2" type="ORF">RN001_013392</name>
</gene>
<dbReference type="EMBL" id="JARPUR010000006">
    <property type="protein sequence ID" value="KAK4874032.1"/>
    <property type="molecule type" value="Genomic_DNA"/>
</dbReference>
<organism evidence="2 3">
    <name type="scientific">Aquatica leii</name>
    <dbReference type="NCBI Taxonomy" id="1421715"/>
    <lineage>
        <taxon>Eukaryota</taxon>
        <taxon>Metazoa</taxon>
        <taxon>Ecdysozoa</taxon>
        <taxon>Arthropoda</taxon>
        <taxon>Hexapoda</taxon>
        <taxon>Insecta</taxon>
        <taxon>Pterygota</taxon>
        <taxon>Neoptera</taxon>
        <taxon>Endopterygota</taxon>
        <taxon>Coleoptera</taxon>
        <taxon>Polyphaga</taxon>
        <taxon>Elateriformia</taxon>
        <taxon>Elateroidea</taxon>
        <taxon>Lampyridae</taxon>
        <taxon>Luciolinae</taxon>
        <taxon>Aquatica</taxon>
    </lineage>
</organism>
<proteinExistence type="predicted"/>
<feature type="signal peptide" evidence="1">
    <location>
        <begin position="1"/>
        <end position="21"/>
    </location>
</feature>
<feature type="chain" id="PRO_5043047102" evidence="1">
    <location>
        <begin position="22"/>
        <end position="103"/>
    </location>
</feature>
<reference evidence="3" key="1">
    <citation type="submission" date="2023-01" db="EMBL/GenBank/DDBJ databases">
        <title>Key to firefly adult light organ development and bioluminescence: homeobox transcription factors regulate luciferase expression and transportation to peroxisome.</title>
        <authorList>
            <person name="Fu X."/>
        </authorList>
    </citation>
    <scope>NUCLEOTIDE SEQUENCE [LARGE SCALE GENOMIC DNA]</scope>
</reference>
<dbReference type="AlphaFoldDB" id="A0AAN7NZZ9"/>
<evidence type="ECO:0000256" key="1">
    <source>
        <dbReference type="SAM" id="SignalP"/>
    </source>
</evidence>
<dbReference type="Proteomes" id="UP001353858">
    <property type="component" value="Unassembled WGS sequence"/>
</dbReference>
<accession>A0AAN7NZZ9</accession>
<name>A0AAN7NZZ9_9COLE</name>
<keyword evidence="1" id="KW-0732">Signal</keyword>
<keyword evidence="3" id="KW-1185">Reference proteome</keyword>